<feature type="compositionally biased region" description="Low complexity" evidence="1">
    <location>
        <begin position="158"/>
        <end position="190"/>
    </location>
</feature>
<feature type="compositionally biased region" description="Polar residues" evidence="1">
    <location>
        <begin position="221"/>
        <end position="238"/>
    </location>
</feature>
<evidence type="ECO:0000256" key="1">
    <source>
        <dbReference type="SAM" id="MobiDB-lite"/>
    </source>
</evidence>
<name>A0AAI8TWW1_MYCME</name>
<organism evidence="2 3">
    <name type="scientific">Mycolicibacterium mageritense</name>
    <name type="common">Mycobacterium mageritense</name>
    <dbReference type="NCBI Taxonomy" id="53462"/>
    <lineage>
        <taxon>Bacteria</taxon>
        <taxon>Bacillati</taxon>
        <taxon>Actinomycetota</taxon>
        <taxon>Actinomycetes</taxon>
        <taxon>Mycobacteriales</taxon>
        <taxon>Mycobacteriaceae</taxon>
        <taxon>Mycolicibacterium</taxon>
    </lineage>
</organism>
<feature type="region of interest" description="Disordered" evidence="1">
    <location>
        <begin position="152"/>
        <end position="190"/>
    </location>
</feature>
<evidence type="ECO:0000313" key="2">
    <source>
        <dbReference type="EMBL" id="BDY29871.1"/>
    </source>
</evidence>
<evidence type="ECO:0000313" key="3">
    <source>
        <dbReference type="Proteomes" id="UP001241092"/>
    </source>
</evidence>
<sequence length="420" mass="41380">MTSHGTAVDLDLGALPSRGRGAHRLPAKGSVLRRTVAAGGAAVCIGAVADTPVAEALSIILPAAGGSGNVTQLNILEGNVINPQLAVAGSNVSRNAVTGNIAQGNGNDSAVAVTPTFWSQTICLAGTTGNGNITQVDIFSYNVINPQLSIGGSNTSANSSRSNVSTGNGNSSSTAVTSGETVATAGTTGNGNTTQIAIGSGNIINPQWSLGGSNTSRNAVVGNVSTGNGNSSATTVESTGDGGAAAVSGVTGNGNTTQASFLSFNIVNPQRSFGGSNVSDNSTRSNVSSGNGNDSTTEVSGGDNGANTVVGTTGNGNTSQQATRSGQVFNRQVASTMPTFGATRGGNSRRGTGTETASVRAAGQAQPQTRASASAASPTSDTRGASSDKRKPPALDAVRAVASHLASHDERGPRHAKAEE</sequence>
<feature type="region of interest" description="Disordered" evidence="1">
    <location>
        <begin position="274"/>
        <end position="420"/>
    </location>
</feature>
<protein>
    <submittedName>
        <fullName evidence="2">Uncharacterized protein</fullName>
    </submittedName>
</protein>
<gene>
    <name evidence="2" type="ORF">hbim_03814</name>
</gene>
<dbReference type="EMBL" id="AP027452">
    <property type="protein sequence ID" value="BDY29871.1"/>
    <property type="molecule type" value="Genomic_DNA"/>
</dbReference>
<dbReference type="Proteomes" id="UP001241092">
    <property type="component" value="Chromosome"/>
</dbReference>
<dbReference type="RefSeq" id="WP_286211044.1">
    <property type="nucleotide sequence ID" value="NZ_AP027452.1"/>
</dbReference>
<reference evidence="2" key="1">
    <citation type="submission" date="2023-03" db="EMBL/GenBank/DDBJ databases">
        <title>Draft genome sequence of a Mycolicibacterium mageritense strain H4_3_1 isolated from a hybrid biological-inorganic system reactor.</title>
        <authorList>
            <person name="Feng X."/>
            <person name="Kazama D."/>
            <person name="Sato K."/>
            <person name="Kobayashi H."/>
        </authorList>
    </citation>
    <scope>NUCLEOTIDE SEQUENCE</scope>
    <source>
        <strain evidence="2">H4_3_1</strain>
    </source>
</reference>
<feature type="compositionally biased region" description="Basic and acidic residues" evidence="1">
    <location>
        <begin position="406"/>
        <end position="420"/>
    </location>
</feature>
<accession>A0AAI8TWW1</accession>
<proteinExistence type="predicted"/>
<dbReference type="AlphaFoldDB" id="A0AAI8TWW1"/>
<feature type="region of interest" description="Disordered" evidence="1">
    <location>
        <begin position="221"/>
        <end position="249"/>
    </location>
</feature>
<feature type="compositionally biased region" description="Low complexity" evidence="1">
    <location>
        <begin position="305"/>
        <end position="318"/>
    </location>
</feature>
<feature type="compositionally biased region" description="Polar residues" evidence="1">
    <location>
        <begin position="319"/>
        <end position="338"/>
    </location>
</feature>
<feature type="compositionally biased region" description="Low complexity" evidence="1">
    <location>
        <begin position="341"/>
        <end position="354"/>
    </location>
</feature>
<feature type="compositionally biased region" description="Low complexity" evidence="1">
    <location>
        <begin position="364"/>
        <end position="383"/>
    </location>
</feature>
<feature type="compositionally biased region" description="Polar residues" evidence="1">
    <location>
        <begin position="274"/>
        <end position="299"/>
    </location>
</feature>